<dbReference type="PANTHER" id="PTHR12317:SF0">
    <property type="entry name" value="ACYLTRANSFERASE"/>
    <property type="match status" value="1"/>
</dbReference>
<evidence type="ECO:0000256" key="6">
    <source>
        <dbReference type="ARBA" id="ARBA00022679"/>
    </source>
</evidence>
<organism evidence="15">
    <name type="scientific">Lobosphaera incisa</name>
    <dbReference type="NCBI Taxonomy" id="312850"/>
    <lineage>
        <taxon>Eukaryota</taxon>
        <taxon>Viridiplantae</taxon>
        <taxon>Chlorophyta</taxon>
        <taxon>core chlorophytes</taxon>
        <taxon>Trebouxiophyceae</taxon>
        <taxon>Trebouxiales</taxon>
        <taxon>Trebouxiaceae</taxon>
        <taxon>Lobosphaera</taxon>
    </lineage>
</organism>
<keyword evidence="7 14" id="KW-0812">Transmembrane</keyword>
<evidence type="ECO:0000256" key="1">
    <source>
        <dbReference type="ARBA" id="ARBA00004477"/>
    </source>
</evidence>
<keyword evidence="9 14" id="KW-0256">Endoplasmic reticulum</keyword>
<keyword evidence="6 14" id="KW-0808">Transferase</keyword>
<dbReference type="EMBL" id="MG558458">
    <property type="protein sequence ID" value="AYE66855.1"/>
    <property type="molecule type" value="Genomic_DNA"/>
</dbReference>
<keyword evidence="12 14" id="KW-0472">Membrane</keyword>
<comment type="pathway">
    <text evidence="2">Glycerolipid metabolism; triacylglycerol biosynthesis.</text>
</comment>
<dbReference type="GO" id="GO:0004144">
    <property type="term" value="F:diacylglycerol O-acyltransferase activity"/>
    <property type="evidence" value="ECO:0007669"/>
    <property type="project" value="UniProtKB-ARBA"/>
</dbReference>
<dbReference type="InterPro" id="IPR007130">
    <property type="entry name" value="DAGAT"/>
</dbReference>
<evidence type="ECO:0000256" key="12">
    <source>
        <dbReference type="ARBA" id="ARBA00023136"/>
    </source>
</evidence>
<evidence type="ECO:0000313" key="15">
    <source>
        <dbReference type="EMBL" id="AYE66855.1"/>
    </source>
</evidence>
<dbReference type="GO" id="GO:0006071">
    <property type="term" value="P:glycerol metabolic process"/>
    <property type="evidence" value="ECO:0007669"/>
    <property type="project" value="UniProtKB-KW"/>
</dbReference>
<dbReference type="EMBL" id="MH290881">
    <property type="protein sequence ID" value="AZI70898.1"/>
    <property type="molecule type" value="mRNA"/>
</dbReference>
<feature type="transmembrane region" description="Helical" evidence="14">
    <location>
        <begin position="31"/>
        <end position="53"/>
    </location>
</feature>
<dbReference type="PANTHER" id="PTHR12317">
    <property type="entry name" value="DIACYLGLYCEROL O-ACYLTRANSFERASE"/>
    <property type="match status" value="1"/>
</dbReference>
<evidence type="ECO:0000256" key="4">
    <source>
        <dbReference type="ARBA" id="ARBA00005420"/>
    </source>
</evidence>
<keyword evidence="5" id="KW-0444">Lipid biosynthesis</keyword>
<dbReference type="GO" id="GO:0019432">
    <property type="term" value="P:triglyceride biosynthetic process"/>
    <property type="evidence" value="ECO:0007669"/>
    <property type="project" value="TreeGrafter"/>
</dbReference>
<evidence type="ECO:0000256" key="13">
    <source>
        <dbReference type="ARBA" id="ARBA00023315"/>
    </source>
</evidence>
<evidence type="ECO:0000256" key="8">
    <source>
        <dbReference type="ARBA" id="ARBA00022798"/>
    </source>
</evidence>
<keyword evidence="10 14" id="KW-1133">Transmembrane helix</keyword>
<dbReference type="CDD" id="cd07987">
    <property type="entry name" value="LPLAT_MGAT-like"/>
    <property type="match status" value="1"/>
</dbReference>
<dbReference type="EC" id="2.3.1.-" evidence="14"/>
<keyword evidence="13 15" id="KW-0012">Acyltransferase</keyword>
<keyword evidence="11" id="KW-0443">Lipid metabolism</keyword>
<comment type="caution">
    <text evidence="14">Lacks conserved residue(s) required for the propagation of feature annotation.</text>
</comment>
<dbReference type="GO" id="GO:0005789">
    <property type="term" value="C:endoplasmic reticulum membrane"/>
    <property type="evidence" value="ECO:0007669"/>
    <property type="project" value="UniProtKB-SubCell"/>
</dbReference>
<evidence type="ECO:0000256" key="14">
    <source>
        <dbReference type="RuleBase" id="RU367023"/>
    </source>
</evidence>
<sequence>MLRWSRVEDLAFRLRRTSPAMDPRTAQKLAALFYVVSFSSGLWCWVLTAYLLYRGPYTAIPTLIYVIYIWFGPGARASGEGSWPTPFKRLTVWRTFAEYFPATLVKTCELDPDKSYLFGFHPHGILSVSAWVGFVTEATGFSKQFPGLTLHGMTLKPNFKTPLLREWLLLHGMCDCDRKTCVRMLSRSGSAILLAIGGAVESLHSAPGTFDLVLTRRKGFVRVALESGASLVPVIAFGEVDLFYTCKPPPASRIARFQRWIEKTWGVTFPLAHGDGIITPGTGFLPRRQPLHIVVGSPIDLPKYPGDLHSGEGQKLTDEFHGKYVAALQALWDRYKDDYAPTRKQELRMVE</sequence>
<comment type="subcellular location">
    <subcellularLocation>
        <location evidence="1 14">Endoplasmic reticulum membrane</location>
        <topology evidence="1 14">Multi-pass membrane protein</topology>
    </subcellularLocation>
</comment>
<evidence type="ECO:0000256" key="2">
    <source>
        <dbReference type="ARBA" id="ARBA00004771"/>
    </source>
</evidence>
<reference evidence="15" key="1">
    <citation type="submission" date="2017-11" db="EMBL/GenBank/DDBJ databases">
        <authorList>
            <person name="Han C.G."/>
        </authorList>
    </citation>
    <scope>NUCLEOTIDE SEQUENCE</scope>
</reference>
<evidence type="ECO:0000256" key="3">
    <source>
        <dbReference type="ARBA" id="ARBA00005189"/>
    </source>
</evidence>
<reference evidence="16" key="2">
    <citation type="journal article" date="2018" name="BMC Plant Biol.">
        <title>The type 2 acyl-CoA:diacylglycerol acyltransferase family of the oleaginous microalga Lobosphaera incisa.</title>
        <authorList>
            <person name="Zienkiewicz K."/>
            <person name="Benning U."/>
            <person name="Siegler H."/>
            <person name="Feussner I."/>
        </authorList>
    </citation>
    <scope>NUCLEOTIDE SEQUENCE</scope>
</reference>
<proteinExistence type="evidence at transcript level"/>
<evidence type="ECO:0000256" key="5">
    <source>
        <dbReference type="ARBA" id="ARBA00022516"/>
    </source>
</evidence>
<evidence type="ECO:0000256" key="7">
    <source>
        <dbReference type="ARBA" id="ARBA00022692"/>
    </source>
</evidence>
<name>A0A386RTI5_9CHLO</name>
<keyword evidence="8" id="KW-0319">Glycerol metabolism</keyword>
<comment type="pathway">
    <text evidence="3">Lipid metabolism.</text>
</comment>
<evidence type="ECO:0000256" key="10">
    <source>
        <dbReference type="ARBA" id="ARBA00022989"/>
    </source>
</evidence>
<dbReference type="Pfam" id="PF03982">
    <property type="entry name" value="DAGAT"/>
    <property type="match status" value="1"/>
</dbReference>
<dbReference type="BRENDA" id="2.3.1.20">
    <property type="organism ID" value="11484"/>
</dbReference>
<evidence type="ECO:0000256" key="9">
    <source>
        <dbReference type="ARBA" id="ARBA00022824"/>
    </source>
</evidence>
<protein>
    <recommendedName>
        <fullName evidence="14">Acyltransferase</fullName>
        <ecNumber evidence="14">2.3.1.-</ecNumber>
    </recommendedName>
</protein>
<evidence type="ECO:0000313" key="16">
    <source>
        <dbReference type="EMBL" id="AZI70898.1"/>
    </source>
</evidence>
<comment type="similarity">
    <text evidence="4 14">Belongs to the diacylglycerol acyltransferase family.</text>
</comment>
<accession>A0A386RTI5</accession>
<evidence type="ECO:0000256" key="11">
    <source>
        <dbReference type="ARBA" id="ARBA00023098"/>
    </source>
</evidence>
<dbReference type="AlphaFoldDB" id="A0A386RTI5"/>